<reference evidence="1 2" key="1">
    <citation type="submission" date="2019-08" db="EMBL/GenBank/DDBJ databases">
        <title>In-depth cultivation of the pig gut microbiome towards novel bacterial diversity and tailored functional studies.</title>
        <authorList>
            <person name="Wylensek D."/>
            <person name="Hitch T.C.A."/>
            <person name="Clavel T."/>
        </authorList>
    </citation>
    <scope>NUCLEOTIDE SEQUENCE [LARGE SCALE GENOMIC DNA]</scope>
    <source>
        <strain evidence="1 2">WCA-470BD-2E</strain>
    </source>
</reference>
<dbReference type="Proteomes" id="UP000452141">
    <property type="component" value="Unassembled WGS sequence"/>
</dbReference>
<accession>A0A844FPS9</accession>
<organism evidence="1 2">
    <name type="scientific">Lactobacillus equicursoris</name>
    <dbReference type="NCBI Taxonomy" id="420645"/>
    <lineage>
        <taxon>Bacteria</taxon>
        <taxon>Bacillati</taxon>
        <taxon>Bacillota</taxon>
        <taxon>Bacilli</taxon>
        <taxon>Lactobacillales</taxon>
        <taxon>Lactobacillaceae</taxon>
        <taxon>Lactobacillus</taxon>
    </lineage>
</organism>
<dbReference type="AlphaFoldDB" id="A0A844FPS9"/>
<proteinExistence type="predicted"/>
<sequence length="96" mass="11728">MTRSQANKAYRRAKHLRLMACPSGKKAFKTKFDAELFLYREEAAVHTMEINHEHWRKMPIRSYLCPYCRHYHVTSMPLERFEELRKRKSNREQLSR</sequence>
<evidence type="ECO:0000313" key="2">
    <source>
        <dbReference type="Proteomes" id="UP000452141"/>
    </source>
</evidence>
<evidence type="ECO:0000313" key="1">
    <source>
        <dbReference type="EMBL" id="MST80621.1"/>
    </source>
</evidence>
<protein>
    <submittedName>
        <fullName evidence="1">Uncharacterized protein</fullName>
    </submittedName>
</protein>
<gene>
    <name evidence="1" type="ORF">FYJ61_09340</name>
</gene>
<comment type="caution">
    <text evidence="1">The sequence shown here is derived from an EMBL/GenBank/DDBJ whole genome shotgun (WGS) entry which is preliminary data.</text>
</comment>
<name>A0A844FPS9_9LACO</name>
<dbReference type="EMBL" id="VUMW01000041">
    <property type="protein sequence ID" value="MST80621.1"/>
    <property type="molecule type" value="Genomic_DNA"/>
</dbReference>
<dbReference type="RefSeq" id="WP_008462737.1">
    <property type="nucleotide sequence ID" value="NZ_JAQYAR010000048.1"/>
</dbReference>